<dbReference type="AlphaFoldDB" id="A0A6A4P443"/>
<organism evidence="1 2">
    <name type="scientific">Lupinus albus</name>
    <name type="common">White lupine</name>
    <name type="synonym">Lupinus termis</name>
    <dbReference type="NCBI Taxonomy" id="3870"/>
    <lineage>
        <taxon>Eukaryota</taxon>
        <taxon>Viridiplantae</taxon>
        <taxon>Streptophyta</taxon>
        <taxon>Embryophyta</taxon>
        <taxon>Tracheophyta</taxon>
        <taxon>Spermatophyta</taxon>
        <taxon>Magnoliopsida</taxon>
        <taxon>eudicotyledons</taxon>
        <taxon>Gunneridae</taxon>
        <taxon>Pentapetalae</taxon>
        <taxon>rosids</taxon>
        <taxon>fabids</taxon>
        <taxon>Fabales</taxon>
        <taxon>Fabaceae</taxon>
        <taxon>Papilionoideae</taxon>
        <taxon>50 kb inversion clade</taxon>
        <taxon>genistoids sensu lato</taxon>
        <taxon>core genistoids</taxon>
        <taxon>Genisteae</taxon>
        <taxon>Lupinus</taxon>
    </lineage>
</organism>
<keyword evidence="2" id="KW-1185">Reference proteome</keyword>
<comment type="caution">
    <text evidence="1">The sequence shown here is derived from an EMBL/GenBank/DDBJ whole genome shotgun (WGS) entry which is preliminary data.</text>
</comment>
<evidence type="ECO:0000313" key="2">
    <source>
        <dbReference type="Proteomes" id="UP000447434"/>
    </source>
</evidence>
<proteinExistence type="predicted"/>
<reference evidence="2" key="1">
    <citation type="journal article" date="2020" name="Nat. Commun.">
        <title>Genome sequence of the cluster root forming white lupin.</title>
        <authorList>
            <person name="Hufnagel B."/>
            <person name="Marques A."/>
            <person name="Soriano A."/>
            <person name="Marques L."/>
            <person name="Divol F."/>
            <person name="Doumas P."/>
            <person name="Sallet E."/>
            <person name="Mancinotti D."/>
            <person name="Carrere S."/>
            <person name="Marande W."/>
            <person name="Arribat S."/>
            <person name="Keller J."/>
            <person name="Huneau C."/>
            <person name="Blein T."/>
            <person name="Aime D."/>
            <person name="Laguerre M."/>
            <person name="Taylor J."/>
            <person name="Schubert V."/>
            <person name="Nelson M."/>
            <person name="Geu-Flores F."/>
            <person name="Crespi M."/>
            <person name="Gallardo-Guerrero K."/>
            <person name="Delaux P.-M."/>
            <person name="Salse J."/>
            <person name="Berges H."/>
            <person name="Guyot R."/>
            <person name="Gouzy J."/>
            <person name="Peret B."/>
        </authorList>
    </citation>
    <scope>NUCLEOTIDE SEQUENCE [LARGE SCALE GENOMIC DNA]</scope>
    <source>
        <strain evidence="2">cv. Amiga</strain>
    </source>
</reference>
<name>A0A6A4P443_LUPAL</name>
<dbReference type="EMBL" id="WOCE01000017">
    <property type="protein sequence ID" value="KAE9596290.1"/>
    <property type="molecule type" value="Genomic_DNA"/>
</dbReference>
<dbReference type="Proteomes" id="UP000447434">
    <property type="component" value="Chromosome 17"/>
</dbReference>
<sequence length="83" mass="8788">MVRRSPISSGFGGANCGPCFIFLKLSAALSRSPSQATITFSTSCFEQPYLISILWNVPNKGLYALAGIPATVLPETAGFVEAF</sequence>
<accession>A0A6A4P443</accession>
<protein>
    <submittedName>
        <fullName evidence="1">Uncharacterized protein</fullName>
    </submittedName>
</protein>
<gene>
    <name evidence="1" type="ORF">Lalb_Chr17g0347741</name>
</gene>
<evidence type="ECO:0000313" key="1">
    <source>
        <dbReference type="EMBL" id="KAE9596290.1"/>
    </source>
</evidence>